<organism evidence="2 3">
    <name type="scientific">Thiopseudomonas acetoxidans</name>
    <dbReference type="NCBI Taxonomy" id="3041622"/>
    <lineage>
        <taxon>Bacteria</taxon>
        <taxon>Pseudomonadati</taxon>
        <taxon>Pseudomonadota</taxon>
        <taxon>Gammaproteobacteria</taxon>
        <taxon>Pseudomonadales</taxon>
        <taxon>Pseudomonadaceae</taxon>
        <taxon>Thiopseudomonas</taxon>
    </lineage>
</organism>
<comment type="caution">
    <text evidence="2">The sequence shown here is derived from an EMBL/GenBank/DDBJ whole genome shotgun (WGS) entry which is preliminary data.</text>
</comment>
<dbReference type="RefSeq" id="WP_289409434.1">
    <property type="nucleotide sequence ID" value="NZ_JAUCDY010000001.1"/>
</dbReference>
<accession>A0ABT7SKW5</accession>
<gene>
    <name evidence="2" type="ORF">QEZ41_00825</name>
</gene>
<dbReference type="EMBL" id="JAUCDY010000001">
    <property type="protein sequence ID" value="MDM7856828.1"/>
    <property type="molecule type" value="Genomic_DNA"/>
</dbReference>
<sequence>MSVDVHAQEVRRQAMLQVMQLDVWLPRQNLPFAAASRDYLLDWACEPAQREPVEQEQISRQNDAEVGVARGQQAQNQLQQIRQSLSAGQAATAAPVAAETQPPAEAVTPEAPTPAQEIPRFALQIMRSASCLLLLDLPVAEPLQSRDPEYLLLKDILRAAKLPHEPSLLRNVEPIRWPVLSAGNLAHRQDSQAARAYVRELLSMECAQQPTSMIWLLGENAVRFANVSDEFADDFGITAFEHEWQLWSLPSLEQLLQYPTLKRQLWQSMQLRMPRWLNND</sequence>
<evidence type="ECO:0000256" key="1">
    <source>
        <dbReference type="SAM" id="MobiDB-lite"/>
    </source>
</evidence>
<keyword evidence="3" id="KW-1185">Reference proteome</keyword>
<reference evidence="2 3" key="1">
    <citation type="submission" date="2023-06" db="EMBL/GenBank/DDBJ databases">
        <title>Thiopseudomonas sp. CY1220 draft genome sequence.</title>
        <authorList>
            <person name="Zhao G."/>
            <person name="An M."/>
        </authorList>
    </citation>
    <scope>NUCLEOTIDE SEQUENCE [LARGE SCALE GENOMIC DNA]</scope>
    <source>
        <strain evidence="2 3">CY1220</strain>
    </source>
</reference>
<protein>
    <submittedName>
        <fullName evidence="2">Energy transducer TonB</fullName>
    </submittedName>
</protein>
<feature type="region of interest" description="Disordered" evidence="1">
    <location>
        <begin position="92"/>
        <end position="113"/>
    </location>
</feature>
<evidence type="ECO:0000313" key="2">
    <source>
        <dbReference type="EMBL" id="MDM7856828.1"/>
    </source>
</evidence>
<dbReference type="Proteomes" id="UP001241056">
    <property type="component" value="Unassembled WGS sequence"/>
</dbReference>
<name>A0ABT7SKW5_9GAMM</name>
<proteinExistence type="predicted"/>
<evidence type="ECO:0000313" key="3">
    <source>
        <dbReference type="Proteomes" id="UP001241056"/>
    </source>
</evidence>